<protein>
    <submittedName>
        <fullName evidence="3">Uncharacterized protein</fullName>
    </submittedName>
</protein>
<dbReference type="EMBL" id="LAZR01013324">
    <property type="protein sequence ID" value="KKM22482.1"/>
    <property type="molecule type" value="Genomic_DNA"/>
</dbReference>
<feature type="compositionally biased region" description="Polar residues" evidence="2">
    <location>
        <begin position="94"/>
        <end position="105"/>
    </location>
</feature>
<feature type="coiled-coil region" evidence="1">
    <location>
        <begin position="4"/>
        <end position="31"/>
    </location>
</feature>
<gene>
    <name evidence="3" type="ORF">LCGC14_1624890</name>
</gene>
<keyword evidence="1" id="KW-0175">Coiled coil</keyword>
<name>A0A0F9I4J1_9ZZZZ</name>
<proteinExistence type="predicted"/>
<sequence length="105" mass="11232">MGDSMTIESRLADAEEMLRNLRDANRLQSRRVSAAAPNDNELLGWNATTKKWEPKAPTIKTARATSDLTLTTAAQSIVGDGDSTRFGLPFPPSGTGSSSAPLTLR</sequence>
<reference evidence="3" key="1">
    <citation type="journal article" date="2015" name="Nature">
        <title>Complex archaea that bridge the gap between prokaryotes and eukaryotes.</title>
        <authorList>
            <person name="Spang A."/>
            <person name="Saw J.H."/>
            <person name="Jorgensen S.L."/>
            <person name="Zaremba-Niedzwiedzka K."/>
            <person name="Martijn J."/>
            <person name="Lind A.E."/>
            <person name="van Eijk R."/>
            <person name="Schleper C."/>
            <person name="Guy L."/>
            <person name="Ettema T.J."/>
        </authorList>
    </citation>
    <scope>NUCLEOTIDE SEQUENCE</scope>
</reference>
<evidence type="ECO:0000256" key="2">
    <source>
        <dbReference type="SAM" id="MobiDB-lite"/>
    </source>
</evidence>
<evidence type="ECO:0000313" key="3">
    <source>
        <dbReference type="EMBL" id="KKM22482.1"/>
    </source>
</evidence>
<feature type="region of interest" description="Disordered" evidence="2">
    <location>
        <begin position="80"/>
        <end position="105"/>
    </location>
</feature>
<evidence type="ECO:0000256" key="1">
    <source>
        <dbReference type="SAM" id="Coils"/>
    </source>
</evidence>
<organism evidence="3">
    <name type="scientific">marine sediment metagenome</name>
    <dbReference type="NCBI Taxonomy" id="412755"/>
    <lineage>
        <taxon>unclassified sequences</taxon>
        <taxon>metagenomes</taxon>
        <taxon>ecological metagenomes</taxon>
    </lineage>
</organism>
<accession>A0A0F9I4J1</accession>
<dbReference type="AlphaFoldDB" id="A0A0F9I4J1"/>
<comment type="caution">
    <text evidence="3">The sequence shown here is derived from an EMBL/GenBank/DDBJ whole genome shotgun (WGS) entry which is preliminary data.</text>
</comment>